<protein>
    <submittedName>
        <fullName evidence="3">FAR1 DNA binding domain-containing protein</fullName>
    </submittedName>
</protein>
<evidence type="ECO:0000313" key="4">
    <source>
        <dbReference type="Proteomes" id="UP000243975"/>
    </source>
</evidence>
<feature type="domain" description="FAR1" evidence="2">
    <location>
        <begin position="92"/>
        <end position="174"/>
    </location>
</feature>
<dbReference type="Pfam" id="PF03101">
    <property type="entry name" value="FAR1"/>
    <property type="match status" value="1"/>
</dbReference>
<evidence type="ECO:0000259" key="2">
    <source>
        <dbReference type="Pfam" id="PF03101"/>
    </source>
</evidence>
<proteinExistence type="predicted"/>
<dbReference type="InterPro" id="IPR004330">
    <property type="entry name" value="FAR1_DNA_bnd_dom"/>
</dbReference>
<evidence type="ECO:0000256" key="1">
    <source>
        <dbReference type="SAM" id="MobiDB-lite"/>
    </source>
</evidence>
<dbReference type="EMBL" id="LEKV01000988">
    <property type="protein sequence ID" value="KVI10867.1"/>
    <property type="molecule type" value="Genomic_DNA"/>
</dbReference>
<dbReference type="Proteomes" id="UP000243975">
    <property type="component" value="Unassembled WGS sequence"/>
</dbReference>
<dbReference type="PANTHER" id="PTHR47718:SF12">
    <property type="entry name" value="PROTEIN FAR1-RELATED SEQUENCE"/>
    <property type="match status" value="1"/>
</dbReference>
<comment type="caution">
    <text evidence="3">The sequence shown here is derived from an EMBL/GenBank/DDBJ whole genome shotgun (WGS) entry which is preliminary data.</text>
</comment>
<organism evidence="3 4">
    <name type="scientific">Cynara cardunculus var. scolymus</name>
    <name type="common">Globe artichoke</name>
    <name type="synonym">Cynara scolymus</name>
    <dbReference type="NCBI Taxonomy" id="59895"/>
    <lineage>
        <taxon>Eukaryota</taxon>
        <taxon>Viridiplantae</taxon>
        <taxon>Streptophyta</taxon>
        <taxon>Embryophyta</taxon>
        <taxon>Tracheophyta</taxon>
        <taxon>Spermatophyta</taxon>
        <taxon>Magnoliopsida</taxon>
        <taxon>eudicotyledons</taxon>
        <taxon>Gunneridae</taxon>
        <taxon>Pentapetalae</taxon>
        <taxon>asterids</taxon>
        <taxon>campanulids</taxon>
        <taxon>Asterales</taxon>
        <taxon>Asteraceae</taxon>
        <taxon>Carduoideae</taxon>
        <taxon>Cardueae</taxon>
        <taxon>Carduinae</taxon>
        <taxon>Cynara</taxon>
    </lineage>
</organism>
<reference evidence="3 4" key="1">
    <citation type="journal article" date="2016" name="Sci. Rep.">
        <title>The genome sequence of the outbreeding globe artichoke constructed de novo incorporating a phase-aware low-pass sequencing strategy of F1 progeny.</title>
        <authorList>
            <person name="Scaglione D."/>
            <person name="Reyes-Chin-Wo S."/>
            <person name="Acquadro A."/>
            <person name="Froenicke L."/>
            <person name="Portis E."/>
            <person name="Beitel C."/>
            <person name="Tirone M."/>
            <person name="Mauro R."/>
            <person name="Lo Monaco A."/>
            <person name="Mauromicale G."/>
            <person name="Faccioli P."/>
            <person name="Cattivelli L."/>
            <person name="Rieseberg L."/>
            <person name="Michelmore R."/>
            <person name="Lanteri S."/>
        </authorList>
    </citation>
    <scope>NUCLEOTIDE SEQUENCE [LARGE SCALE GENOMIC DNA]</scope>
    <source>
        <strain evidence="3">2C</strain>
    </source>
</reference>
<feature type="region of interest" description="Disordered" evidence="1">
    <location>
        <begin position="1"/>
        <end position="38"/>
    </location>
</feature>
<feature type="compositionally biased region" description="Acidic residues" evidence="1">
    <location>
        <begin position="1"/>
        <end position="10"/>
    </location>
</feature>
<dbReference type="PANTHER" id="PTHR47718">
    <property type="entry name" value="OS01G0519700 PROTEIN"/>
    <property type="match status" value="1"/>
</dbReference>
<dbReference type="OMA" id="WIPKVED"/>
<keyword evidence="4" id="KW-1185">Reference proteome</keyword>
<feature type="compositionally biased region" description="Basic and acidic residues" evidence="1">
    <location>
        <begin position="11"/>
        <end position="31"/>
    </location>
</feature>
<dbReference type="OrthoDB" id="751756at2759"/>
<sequence length="320" mass="36422">MKSNVDEYDEEHSKATHLEEESSMNKEHNMEEFDSEEDKAIPSCRCNVTADLQHGNEIETSDGSKFWIPKVEDDVKPIVGSVFQSLDNAIEMYANYAQKGGFTIRRSTQKTKRDGSVILKYILCSKAGVVENKRQQNMRFQRTGCKACAKFKVIPGTSTFRLYSFEDKHNHALIRKEDTNLTRTKREFEASKHCDKLAHDAYSVVDYCIGKLSDDKEKLALFVKKIQDLKNEVETGFLNQPAHKKEDDVKGSFIGISKPEVVETPSPIGIRNEGCSSEKRLEGSNEKVVTESSKFDRMCKRCWKTTGHDSRNCPLKNVTE</sequence>
<evidence type="ECO:0000313" key="3">
    <source>
        <dbReference type="EMBL" id="KVI10867.1"/>
    </source>
</evidence>
<dbReference type="AlphaFoldDB" id="A0A103YKU4"/>
<dbReference type="Gramene" id="KVI10867">
    <property type="protein sequence ID" value="KVI10867"/>
    <property type="gene ID" value="Ccrd_010741"/>
</dbReference>
<gene>
    <name evidence="3" type="ORF">Ccrd_010741</name>
</gene>
<name>A0A103YKU4_CYNCS</name>
<accession>A0A103YKU4</accession>